<dbReference type="Proteomes" id="UP000316621">
    <property type="component" value="Chromosome 8"/>
</dbReference>
<name>A0A4Y7KJ42_PAPSO</name>
<dbReference type="Gramene" id="RZC73363">
    <property type="protein sequence ID" value="RZC73363"/>
    <property type="gene ID" value="C5167_048843"/>
</dbReference>
<feature type="compositionally biased region" description="Basic and acidic residues" evidence="1">
    <location>
        <begin position="253"/>
        <end position="265"/>
    </location>
</feature>
<gene>
    <name evidence="2" type="ORF">C5167_048843</name>
</gene>
<organism evidence="2 3">
    <name type="scientific">Papaver somniferum</name>
    <name type="common">Opium poppy</name>
    <dbReference type="NCBI Taxonomy" id="3469"/>
    <lineage>
        <taxon>Eukaryota</taxon>
        <taxon>Viridiplantae</taxon>
        <taxon>Streptophyta</taxon>
        <taxon>Embryophyta</taxon>
        <taxon>Tracheophyta</taxon>
        <taxon>Spermatophyta</taxon>
        <taxon>Magnoliopsida</taxon>
        <taxon>Ranunculales</taxon>
        <taxon>Papaveraceae</taxon>
        <taxon>Papaveroideae</taxon>
        <taxon>Papaver</taxon>
    </lineage>
</organism>
<proteinExistence type="predicted"/>
<dbReference type="EMBL" id="CM010722">
    <property type="protein sequence ID" value="RZC73363.1"/>
    <property type="molecule type" value="Genomic_DNA"/>
</dbReference>
<dbReference type="PANTHER" id="PTHR37392">
    <property type="entry name" value="OS09G0556800 PROTEIN"/>
    <property type="match status" value="1"/>
</dbReference>
<sequence length="365" mass="42368">MVYSYTPTYYSSIHDTITSLCKNIIPFSSASLKKRRLQSADQKLSKQQSDNLKWQQESFHKILNLIGLKNEGIIQELEVSNFRIQLLETLITAPPTLENATMVRDKLLFLQELFYAKCISVEEYHSSKRPLLQRLAVQGAEIEARDVIVARRPSPSMENNFEKPEKEEEEEEKWSVIDFKDDESSLMGKENQNQNKNKKKRSPNPMKERIRGGAASMIGLLVSKKGKKSDQTDQLFGGGFPFPANDNSGGNRGGERYEENPFWEDKENDSRSILMQNENRQQLPAKTEQLRKKKPFANNWFRQREQIKQEEKENRDSMVKNEKGNSKLRGFDVGLHKWDRINNLGDEEEMDDDKCTTPLTKSKYY</sequence>
<dbReference type="STRING" id="3469.A0A4Y7KJ42"/>
<evidence type="ECO:0000256" key="1">
    <source>
        <dbReference type="SAM" id="MobiDB-lite"/>
    </source>
</evidence>
<feature type="compositionally biased region" description="Basic and acidic residues" evidence="1">
    <location>
        <begin position="173"/>
        <end position="183"/>
    </location>
</feature>
<feature type="region of interest" description="Disordered" evidence="1">
    <location>
        <begin position="279"/>
        <end position="365"/>
    </location>
</feature>
<reference evidence="2 3" key="1">
    <citation type="journal article" date="2018" name="Science">
        <title>The opium poppy genome and morphinan production.</title>
        <authorList>
            <person name="Guo L."/>
            <person name="Winzer T."/>
            <person name="Yang X."/>
            <person name="Li Y."/>
            <person name="Ning Z."/>
            <person name="He Z."/>
            <person name="Teodor R."/>
            <person name="Lu Y."/>
            <person name="Bowser T.A."/>
            <person name="Graham I.A."/>
            <person name="Ye K."/>
        </authorList>
    </citation>
    <scope>NUCLEOTIDE SEQUENCE [LARGE SCALE GENOMIC DNA]</scope>
    <source>
        <strain evidence="3">cv. HN1</strain>
        <tissue evidence="2">Leaves</tissue>
    </source>
</reference>
<evidence type="ECO:0000313" key="2">
    <source>
        <dbReference type="EMBL" id="RZC73363.1"/>
    </source>
</evidence>
<dbReference type="OrthoDB" id="1904025at2759"/>
<dbReference type="AlphaFoldDB" id="A0A4Y7KJ42"/>
<dbReference type="PANTHER" id="PTHR37392:SF1">
    <property type="entry name" value="OS09G0556800 PROTEIN"/>
    <property type="match status" value="1"/>
</dbReference>
<feature type="region of interest" description="Disordered" evidence="1">
    <location>
        <begin position="225"/>
        <end position="265"/>
    </location>
</feature>
<feature type="compositionally biased region" description="Basic and acidic residues" evidence="1">
    <location>
        <begin position="302"/>
        <end position="325"/>
    </location>
</feature>
<accession>A0A4Y7KJ42</accession>
<feature type="region of interest" description="Disordered" evidence="1">
    <location>
        <begin position="151"/>
        <end position="210"/>
    </location>
</feature>
<evidence type="ECO:0000313" key="3">
    <source>
        <dbReference type="Proteomes" id="UP000316621"/>
    </source>
</evidence>
<protein>
    <submittedName>
        <fullName evidence="2">Uncharacterized protein</fullName>
    </submittedName>
</protein>
<keyword evidence="3" id="KW-1185">Reference proteome</keyword>